<dbReference type="RefSeq" id="WP_343914842.1">
    <property type="nucleotide sequence ID" value="NZ_BAAAGE010000009.1"/>
</dbReference>
<evidence type="ECO:0000313" key="2">
    <source>
        <dbReference type="EMBL" id="GAA0733916.1"/>
    </source>
</evidence>
<accession>A0ABP3UH06</accession>
<protein>
    <submittedName>
        <fullName evidence="2">Uncharacterized protein</fullName>
    </submittedName>
</protein>
<reference evidence="3" key="1">
    <citation type="journal article" date="2019" name="Int. J. Syst. Evol. Microbiol.">
        <title>The Global Catalogue of Microorganisms (GCM) 10K type strain sequencing project: providing services to taxonomists for standard genome sequencing and annotation.</title>
        <authorList>
            <consortium name="The Broad Institute Genomics Platform"/>
            <consortium name="The Broad Institute Genome Sequencing Center for Infectious Disease"/>
            <person name="Wu L."/>
            <person name="Ma J."/>
        </authorList>
    </citation>
    <scope>NUCLEOTIDE SEQUENCE [LARGE SCALE GENOMIC DNA]</scope>
    <source>
        <strain evidence="3">JCM 15974</strain>
    </source>
</reference>
<feature type="region of interest" description="Disordered" evidence="1">
    <location>
        <begin position="1"/>
        <end position="27"/>
    </location>
</feature>
<keyword evidence="3" id="KW-1185">Reference proteome</keyword>
<evidence type="ECO:0000313" key="3">
    <source>
        <dbReference type="Proteomes" id="UP001501758"/>
    </source>
</evidence>
<gene>
    <name evidence="2" type="ORF">GCM10009430_48490</name>
</gene>
<sequence length="219" mass="26184">MGQNRKETAWKKSRKFGDVKGGRKRPKLADNIFNRQHNFSAPTENEETPIFIVDNSSRDLYFPVTVDEIKEFLKKLPSEHTENLTHIWLRKMTNKEYEKEGSFQGCFICGSGVNLIVLYPFPTDLKMEFGNKKPSNKTLKWYSDYEPELIHSKGNWTLKWTEEKIKRYYLESLLLHEIGHQMDSVYQRYWSPNYKKQRAENYADNFAYYWGNEIRNEIE</sequence>
<feature type="compositionally biased region" description="Basic and acidic residues" evidence="1">
    <location>
        <begin position="1"/>
        <end position="21"/>
    </location>
</feature>
<evidence type="ECO:0000256" key="1">
    <source>
        <dbReference type="SAM" id="MobiDB-lite"/>
    </source>
</evidence>
<comment type="caution">
    <text evidence="2">The sequence shown here is derived from an EMBL/GenBank/DDBJ whole genome shotgun (WGS) entry which is preliminary data.</text>
</comment>
<dbReference type="Proteomes" id="UP001501758">
    <property type="component" value="Unassembled WGS sequence"/>
</dbReference>
<name>A0ABP3UH06_9FLAO</name>
<organism evidence="2 3">
    <name type="scientific">Aquimarina litoralis</name>
    <dbReference type="NCBI Taxonomy" id="584605"/>
    <lineage>
        <taxon>Bacteria</taxon>
        <taxon>Pseudomonadati</taxon>
        <taxon>Bacteroidota</taxon>
        <taxon>Flavobacteriia</taxon>
        <taxon>Flavobacteriales</taxon>
        <taxon>Flavobacteriaceae</taxon>
        <taxon>Aquimarina</taxon>
    </lineage>
</organism>
<dbReference type="EMBL" id="BAAAGE010000009">
    <property type="protein sequence ID" value="GAA0733916.1"/>
    <property type="molecule type" value="Genomic_DNA"/>
</dbReference>
<proteinExistence type="predicted"/>